<accession>A0ABV8JFI5</accession>
<keyword evidence="4 6" id="KW-0663">Pyridoxal phosphate</keyword>
<keyword evidence="8" id="KW-1185">Reference proteome</keyword>
<organism evidence="7 8">
    <name type="scientific">Salinithrix halophila</name>
    <dbReference type="NCBI Taxonomy" id="1485204"/>
    <lineage>
        <taxon>Bacteria</taxon>
        <taxon>Bacillati</taxon>
        <taxon>Bacillota</taxon>
        <taxon>Bacilli</taxon>
        <taxon>Bacillales</taxon>
        <taxon>Thermoactinomycetaceae</taxon>
        <taxon>Salinithrix</taxon>
    </lineage>
</organism>
<sequence>MRKTDPFGGYFFHQGKSGLSAYEEAVRLTKEMLMAEVATHLTPYSGKTPLELEKASQNLMLVSQKGEAINDVLSDLQETILHHTVRVSHPKNIAHLHCPPLIASLAAEMMISVLNQSMDSWDQSPSATYAEVEMVRWFCRKFGYSLASDGIFTSGGTQSNYMGLLLARDHFCQTQFKWDVQTKGLPREAHRMRILCSENAHFTVRQSAAQLGLGEEAVIPVKTDEDFRLCLKDLDKKLNQLFEEGLFPFAIVATCGTTDFGSIDPIARIAERAKKNQLWLHVDAAYGGALILSDRHRFKLHGIGEADSIAVDFHKLFYQPISCGAFLLKEGSHLQLITLHADYLNPKVDEWEGIVNLVGKSTQTTRRFDALKILASLRIVGVENFGKMIDHTIDLANEVANLIKGIPDFEVITGTPELNAVVFRYITGMGDVDKENQLNREIQQSLLQQGSAVIAKTSVHGKTCLKFTLLNPRTKLSDVEEVLQEISLLGKKLTVNKSDIAG</sequence>
<evidence type="ECO:0000256" key="4">
    <source>
        <dbReference type="ARBA" id="ARBA00022898"/>
    </source>
</evidence>
<dbReference type="Proteomes" id="UP001595843">
    <property type="component" value="Unassembled WGS sequence"/>
</dbReference>
<dbReference type="CDD" id="cd06450">
    <property type="entry name" value="DOPA_deC_like"/>
    <property type="match status" value="1"/>
</dbReference>
<dbReference type="Pfam" id="PF00282">
    <property type="entry name" value="Pyridoxal_deC"/>
    <property type="match status" value="1"/>
</dbReference>
<dbReference type="PROSITE" id="PS00392">
    <property type="entry name" value="DDC_GAD_HDC_YDC"/>
    <property type="match status" value="1"/>
</dbReference>
<dbReference type="InterPro" id="IPR021115">
    <property type="entry name" value="Pyridoxal-P_BS"/>
</dbReference>
<gene>
    <name evidence="7" type="ORF">ACFOUO_07060</name>
</gene>
<evidence type="ECO:0000256" key="1">
    <source>
        <dbReference type="ARBA" id="ARBA00001933"/>
    </source>
</evidence>
<comment type="similarity">
    <text evidence="2 6">Belongs to the group II decarboxylase family.</text>
</comment>
<evidence type="ECO:0000256" key="2">
    <source>
        <dbReference type="ARBA" id="ARBA00009533"/>
    </source>
</evidence>
<comment type="caution">
    <text evidence="7">The sequence shown here is derived from an EMBL/GenBank/DDBJ whole genome shotgun (WGS) entry which is preliminary data.</text>
</comment>
<dbReference type="InterPro" id="IPR015424">
    <property type="entry name" value="PyrdxlP-dep_Trfase"/>
</dbReference>
<keyword evidence="3" id="KW-0210">Decarboxylase</keyword>
<dbReference type="PANTHER" id="PTHR45677:SF8">
    <property type="entry name" value="CYSTEINE SULFINIC ACID DECARBOXYLASE"/>
    <property type="match status" value="1"/>
</dbReference>
<comment type="cofactor">
    <cofactor evidence="1 6">
        <name>pyridoxal 5'-phosphate</name>
        <dbReference type="ChEBI" id="CHEBI:597326"/>
    </cofactor>
</comment>
<evidence type="ECO:0000313" key="7">
    <source>
        <dbReference type="EMBL" id="MFC4076570.1"/>
    </source>
</evidence>
<protein>
    <submittedName>
        <fullName evidence="7">Pyridoxal phosphate-dependent decarboxylase family protein</fullName>
    </submittedName>
</protein>
<evidence type="ECO:0000256" key="6">
    <source>
        <dbReference type="RuleBase" id="RU000382"/>
    </source>
</evidence>
<evidence type="ECO:0000256" key="3">
    <source>
        <dbReference type="ARBA" id="ARBA00022793"/>
    </source>
</evidence>
<keyword evidence="5 6" id="KW-0456">Lyase</keyword>
<dbReference type="Gene3D" id="1.20.1650.10">
    <property type="entry name" value="PLP-dependent transferases"/>
    <property type="match status" value="1"/>
</dbReference>
<dbReference type="InterPro" id="IPR015421">
    <property type="entry name" value="PyrdxlP-dep_Trfase_major"/>
</dbReference>
<name>A0ABV8JFI5_9BACL</name>
<dbReference type="EMBL" id="JBHSAP010000009">
    <property type="protein sequence ID" value="MFC4076570.1"/>
    <property type="molecule type" value="Genomic_DNA"/>
</dbReference>
<dbReference type="InterPro" id="IPR015422">
    <property type="entry name" value="PyrdxlP-dep_Trfase_small"/>
</dbReference>
<evidence type="ECO:0000313" key="8">
    <source>
        <dbReference type="Proteomes" id="UP001595843"/>
    </source>
</evidence>
<evidence type="ECO:0000256" key="5">
    <source>
        <dbReference type="ARBA" id="ARBA00023239"/>
    </source>
</evidence>
<proteinExistence type="inferred from homology"/>
<dbReference type="InterPro" id="IPR002129">
    <property type="entry name" value="PyrdxlP-dep_de-COase"/>
</dbReference>
<dbReference type="SUPFAM" id="SSF53383">
    <property type="entry name" value="PLP-dependent transferases"/>
    <property type="match status" value="1"/>
</dbReference>
<dbReference type="RefSeq" id="WP_380704778.1">
    <property type="nucleotide sequence ID" value="NZ_JBHSAP010000009.1"/>
</dbReference>
<dbReference type="Gene3D" id="3.90.1150.10">
    <property type="entry name" value="Aspartate Aminotransferase, domain 1"/>
    <property type="match status" value="1"/>
</dbReference>
<reference evidence="8" key="1">
    <citation type="journal article" date="2019" name="Int. J. Syst. Evol. Microbiol.">
        <title>The Global Catalogue of Microorganisms (GCM) 10K type strain sequencing project: providing services to taxonomists for standard genome sequencing and annotation.</title>
        <authorList>
            <consortium name="The Broad Institute Genomics Platform"/>
            <consortium name="The Broad Institute Genome Sequencing Center for Infectious Disease"/>
            <person name="Wu L."/>
            <person name="Ma J."/>
        </authorList>
    </citation>
    <scope>NUCLEOTIDE SEQUENCE [LARGE SCALE GENOMIC DNA]</scope>
    <source>
        <strain evidence="8">IBRC-M 10813</strain>
    </source>
</reference>
<dbReference type="PANTHER" id="PTHR45677">
    <property type="entry name" value="GLUTAMATE DECARBOXYLASE-RELATED"/>
    <property type="match status" value="1"/>
</dbReference>
<dbReference type="Gene3D" id="3.40.640.10">
    <property type="entry name" value="Type I PLP-dependent aspartate aminotransferase-like (Major domain)"/>
    <property type="match status" value="1"/>
</dbReference>